<evidence type="ECO:0000256" key="12">
    <source>
        <dbReference type="SAM" id="SignalP"/>
    </source>
</evidence>
<dbReference type="PANTHER" id="PTHR30069">
    <property type="entry name" value="TONB-DEPENDENT OUTER MEMBRANE RECEPTOR"/>
    <property type="match status" value="1"/>
</dbReference>
<dbReference type="GO" id="GO:0015344">
    <property type="term" value="F:siderophore uptake transmembrane transporter activity"/>
    <property type="evidence" value="ECO:0007669"/>
    <property type="project" value="TreeGrafter"/>
</dbReference>
<dbReference type="InterPro" id="IPR037066">
    <property type="entry name" value="Plug_dom_sf"/>
</dbReference>
<dbReference type="Gene3D" id="2.40.170.20">
    <property type="entry name" value="TonB-dependent receptor, beta-barrel domain"/>
    <property type="match status" value="1"/>
</dbReference>
<evidence type="ECO:0000256" key="6">
    <source>
        <dbReference type="ARBA" id="ARBA00023077"/>
    </source>
</evidence>
<organism evidence="15 16">
    <name type="scientific">Flavobacterium profundi</name>
    <dbReference type="NCBI Taxonomy" id="1774945"/>
    <lineage>
        <taxon>Bacteria</taxon>
        <taxon>Pseudomonadati</taxon>
        <taxon>Bacteroidota</taxon>
        <taxon>Flavobacteriia</taxon>
        <taxon>Flavobacteriales</taxon>
        <taxon>Flavobacteriaceae</taxon>
        <taxon>Flavobacterium</taxon>
    </lineage>
</organism>
<feature type="signal peptide" evidence="12">
    <location>
        <begin position="1"/>
        <end position="19"/>
    </location>
</feature>
<dbReference type="InterPro" id="IPR000531">
    <property type="entry name" value="Beta-barrel_TonB"/>
</dbReference>
<evidence type="ECO:0000313" key="16">
    <source>
        <dbReference type="Proteomes" id="UP000431264"/>
    </source>
</evidence>
<keyword evidence="5 12" id="KW-0732">Signal</keyword>
<accession>A0A6I4IS97</accession>
<comment type="similarity">
    <text evidence="10 11">Belongs to the TonB-dependent receptor family.</text>
</comment>
<dbReference type="RefSeq" id="WP_140997581.1">
    <property type="nucleotide sequence ID" value="NZ_VDCZ01000005.1"/>
</dbReference>
<evidence type="ECO:0000256" key="7">
    <source>
        <dbReference type="ARBA" id="ARBA00023136"/>
    </source>
</evidence>
<dbReference type="SUPFAM" id="SSF56935">
    <property type="entry name" value="Porins"/>
    <property type="match status" value="1"/>
</dbReference>
<dbReference type="Pfam" id="PF00593">
    <property type="entry name" value="TonB_dep_Rec_b-barrel"/>
    <property type="match status" value="1"/>
</dbReference>
<dbReference type="Proteomes" id="UP000431264">
    <property type="component" value="Unassembled WGS sequence"/>
</dbReference>
<dbReference type="AlphaFoldDB" id="A0A6I4IS97"/>
<dbReference type="Gene3D" id="2.170.130.10">
    <property type="entry name" value="TonB-dependent receptor, plug domain"/>
    <property type="match status" value="1"/>
</dbReference>
<evidence type="ECO:0000256" key="5">
    <source>
        <dbReference type="ARBA" id="ARBA00022729"/>
    </source>
</evidence>
<keyword evidence="2 10" id="KW-0813">Transport</keyword>
<keyword evidence="16" id="KW-1185">Reference proteome</keyword>
<dbReference type="PANTHER" id="PTHR30069:SF29">
    <property type="entry name" value="HEMOGLOBIN AND HEMOGLOBIN-HAPTOGLOBIN-BINDING PROTEIN 1-RELATED"/>
    <property type="match status" value="1"/>
</dbReference>
<comment type="subcellular location">
    <subcellularLocation>
        <location evidence="1 10">Cell outer membrane</location>
        <topology evidence="1 10">Multi-pass membrane protein</topology>
    </subcellularLocation>
</comment>
<dbReference type="GO" id="GO:0009279">
    <property type="term" value="C:cell outer membrane"/>
    <property type="evidence" value="ECO:0007669"/>
    <property type="project" value="UniProtKB-SubCell"/>
</dbReference>
<feature type="chain" id="PRO_5026281258" evidence="12">
    <location>
        <begin position="20"/>
        <end position="766"/>
    </location>
</feature>
<dbReference type="PROSITE" id="PS52016">
    <property type="entry name" value="TONB_DEPENDENT_REC_3"/>
    <property type="match status" value="1"/>
</dbReference>
<dbReference type="SUPFAM" id="SSF49464">
    <property type="entry name" value="Carboxypeptidase regulatory domain-like"/>
    <property type="match status" value="1"/>
</dbReference>
<feature type="domain" description="TonB-dependent receptor plug" evidence="14">
    <location>
        <begin position="120"/>
        <end position="223"/>
    </location>
</feature>
<dbReference type="InterPro" id="IPR008969">
    <property type="entry name" value="CarboxyPept-like_regulatory"/>
</dbReference>
<dbReference type="Pfam" id="PF13715">
    <property type="entry name" value="CarbopepD_reg_2"/>
    <property type="match status" value="1"/>
</dbReference>
<evidence type="ECO:0000256" key="11">
    <source>
        <dbReference type="RuleBase" id="RU003357"/>
    </source>
</evidence>
<evidence type="ECO:0000256" key="4">
    <source>
        <dbReference type="ARBA" id="ARBA00022692"/>
    </source>
</evidence>
<reference evidence="16" key="1">
    <citation type="submission" date="2019-05" db="EMBL/GenBank/DDBJ databases">
        <title>Flavobacterium profundi sp. nov., isolated from a deep-sea seamount.</title>
        <authorList>
            <person name="Zhang D.-C."/>
        </authorList>
    </citation>
    <scope>NUCLEOTIDE SEQUENCE [LARGE SCALE GENOMIC DNA]</scope>
    <source>
        <strain evidence="16">TP390</strain>
    </source>
</reference>
<keyword evidence="9 10" id="KW-0998">Cell outer membrane</keyword>
<dbReference type="OrthoDB" id="9795928at2"/>
<proteinExistence type="inferred from homology"/>
<dbReference type="InterPro" id="IPR036942">
    <property type="entry name" value="Beta-barrel_TonB_sf"/>
</dbReference>
<evidence type="ECO:0000256" key="9">
    <source>
        <dbReference type="ARBA" id="ARBA00023237"/>
    </source>
</evidence>
<keyword evidence="4 10" id="KW-0812">Transmembrane</keyword>
<name>A0A6I4IS97_9FLAO</name>
<protein>
    <submittedName>
        <fullName evidence="15">TonB-dependent receptor</fullName>
    </submittedName>
</protein>
<keyword evidence="3 10" id="KW-1134">Transmembrane beta strand</keyword>
<evidence type="ECO:0000256" key="3">
    <source>
        <dbReference type="ARBA" id="ARBA00022452"/>
    </source>
</evidence>
<evidence type="ECO:0000256" key="2">
    <source>
        <dbReference type="ARBA" id="ARBA00022448"/>
    </source>
</evidence>
<keyword evidence="7 10" id="KW-0472">Membrane</keyword>
<evidence type="ECO:0000256" key="10">
    <source>
        <dbReference type="PROSITE-ProRule" id="PRU01360"/>
    </source>
</evidence>
<keyword evidence="8 15" id="KW-0675">Receptor</keyword>
<dbReference type="InterPro" id="IPR012910">
    <property type="entry name" value="Plug_dom"/>
</dbReference>
<dbReference type="InterPro" id="IPR039426">
    <property type="entry name" value="TonB-dep_rcpt-like"/>
</dbReference>
<dbReference type="Pfam" id="PF07715">
    <property type="entry name" value="Plug"/>
    <property type="match status" value="1"/>
</dbReference>
<dbReference type="EMBL" id="WQLW01000005">
    <property type="protein sequence ID" value="MVO09196.1"/>
    <property type="molecule type" value="Genomic_DNA"/>
</dbReference>
<dbReference type="Gene3D" id="2.60.40.1120">
    <property type="entry name" value="Carboxypeptidase-like, regulatory domain"/>
    <property type="match status" value="1"/>
</dbReference>
<comment type="caution">
    <text evidence="15">The sequence shown here is derived from an EMBL/GenBank/DDBJ whole genome shotgun (WGS) entry which is preliminary data.</text>
</comment>
<sequence>MKKIVFLIFFLTISNFFHAQNRISGTISEENSNLPLAGAYIYITEWNKGVVSDENGNYSITLTTKGRLTLQYSYLSYEPVVKEVILSDSNTEQTLNVQLKKHIIQMDEVVLSNSYINTQSTNTYEVDVVDIDNIAKVGGFSVMDIINKIPGVDAVTSGTMVSRPSIRGLSSNRVLTVIDGVRFETQQWDDEHGIGVNENGFEKIEVIKGPESLLYGPEAMGGVINFVKTKPAPIGTTQGSAFAAMSTNNLGWRANAKVDGAKENLNWGVSALGKLFSDYFIDNQSFRIPNTRLLEYGAKGYVGTNRKWGSTNLEYTFNQAFFGILDGKDITFGPNGEIINSDIEKEKYPFEIEAPFHTVVDNRLTSHSTFLTGKSKLDLVVGYQNNHRTENEELTGVKKGYKYVDMTLQSVTYNLKWYAPTWNRFSTIVGSQGMYQNNTNNSGAQTVLIPDARIKDFGLFAVNKYQYQAFNFSLGARFDSRNLDTNETNGLNYTIPEISKSYNNVSGSAGIAYTIAKKLTLRSSFATGYRSPNLNELTSNGFKLESQRFEVGNANFKKEHNQQFDLNAVYANESISIEGAFFVNTIQNYIYIEPTGTTVPSNLDPATNVPLYEFQQSEAKITGGEATLSIHPEGLKWFRLDNSFATLKGIRTDNDSYLPMMNPTKLTNTLFITLNDFGKFSSSVINLTVTSTFDQDQVAENELKTPGYSIFNLGISTTYKKTAFTLTANNIFDRNYINHMSRFRPYKIAEPGLNIALSVKIPLDLN</sequence>
<evidence type="ECO:0000256" key="1">
    <source>
        <dbReference type="ARBA" id="ARBA00004571"/>
    </source>
</evidence>
<evidence type="ECO:0000259" key="14">
    <source>
        <dbReference type="Pfam" id="PF07715"/>
    </source>
</evidence>
<gene>
    <name evidence="15" type="ORF">GOQ30_08490</name>
</gene>
<feature type="domain" description="TonB-dependent receptor-like beta-barrel" evidence="13">
    <location>
        <begin position="375"/>
        <end position="730"/>
    </location>
</feature>
<dbReference type="GO" id="GO:0044718">
    <property type="term" value="P:siderophore transmembrane transport"/>
    <property type="evidence" value="ECO:0007669"/>
    <property type="project" value="TreeGrafter"/>
</dbReference>
<evidence type="ECO:0000313" key="15">
    <source>
        <dbReference type="EMBL" id="MVO09196.1"/>
    </source>
</evidence>
<evidence type="ECO:0000259" key="13">
    <source>
        <dbReference type="Pfam" id="PF00593"/>
    </source>
</evidence>
<keyword evidence="6 11" id="KW-0798">TonB box</keyword>
<evidence type="ECO:0000256" key="8">
    <source>
        <dbReference type="ARBA" id="ARBA00023170"/>
    </source>
</evidence>